<evidence type="ECO:0000313" key="4">
    <source>
        <dbReference type="Proteomes" id="UP001501020"/>
    </source>
</evidence>
<evidence type="ECO:0000313" key="3">
    <source>
        <dbReference type="EMBL" id="GAA2151020.1"/>
    </source>
</evidence>
<name>A0ABP5LNZ3_9ACTN</name>
<dbReference type="Proteomes" id="UP001501020">
    <property type="component" value="Unassembled WGS sequence"/>
</dbReference>
<feature type="region of interest" description="Disordered" evidence="1">
    <location>
        <begin position="1"/>
        <end position="25"/>
    </location>
</feature>
<organism evidence="3 4">
    <name type="scientific">Actinomadura napierensis</name>
    <dbReference type="NCBI Taxonomy" id="267854"/>
    <lineage>
        <taxon>Bacteria</taxon>
        <taxon>Bacillati</taxon>
        <taxon>Actinomycetota</taxon>
        <taxon>Actinomycetes</taxon>
        <taxon>Streptosporangiales</taxon>
        <taxon>Thermomonosporaceae</taxon>
        <taxon>Actinomadura</taxon>
    </lineage>
</organism>
<keyword evidence="2" id="KW-0472">Membrane</keyword>
<sequence>MAHATHSHPRPHPARIPRSRPMNIDDLTPTERRLWEAFPSGESVDLSAGDPVRDDPAYAPHWGHDRMVRAEVLVALLVGAVEAEPGRVAAVRLSGARITGSLNLGHAEVHVPLALTACSFDEAPHLYWASMNSVHLMGCRLPGLVASGTRVDGHLWLEGSWITGGLWLDGANITGILNMSGVQLSNPGGDALLADRLTVEANVYCDQGFAANGEVRLPGARVGGQLIFRKARLHNPSGAALYASRLDVAANVFCDGGFVAEGEVRLRGARVGGYLSFVGAQLSAPDRTALNADDLTVETDVYCSDGFTAHGAVSFSGAHVTGQLSLRGAHLRHEQGTALSLQRVQAEEVLLRPADKVAGTTDLSYARINLLRDEAATWPDRLQLDGLQYETLEPPLGARERLAWLRRDSDGYAPQPYERLAATYRSLGLDADGRSVLLAKARDRRRTQGIPLKIVGFMQDGLVGYGYRPFRAASWLIGLLAFGTIVFSVHRPDVLDTGHKPHFNAFFYTLDLLLPIGSLGQEVEFAPSGVYQWVANFIVAGGLVLGLTVAAGATRALSRE</sequence>
<gene>
    <name evidence="3" type="ORF">GCM10009727_55760</name>
</gene>
<dbReference type="EMBL" id="BAAAMR010000056">
    <property type="protein sequence ID" value="GAA2151020.1"/>
    <property type="molecule type" value="Genomic_DNA"/>
</dbReference>
<evidence type="ECO:0000256" key="2">
    <source>
        <dbReference type="SAM" id="Phobius"/>
    </source>
</evidence>
<evidence type="ECO:0000256" key="1">
    <source>
        <dbReference type="SAM" id="MobiDB-lite"/>
    </source>
</evidence>
<keyword evidence="2" id="KW-1133">Transmembrane helix</keyword>
<proteinExistence type="predicted"/>
<keyword evidence="2" id="KW-0812">Transmembrane</keyword>
<protein>
    <submittedName>
        <fullName evidence="3">Oxidoreductase</fullName>
    </submittedName>
</protein>
<feature type="transmembrane region" description="Helical" evidence="2">
    <location>
        <begin position="472"/>
        <end position="490"/>
    </location>
</feature>
<keyword evidence="4" id="KW-1185">Reference proteome</keyword>
<feature type="compositionally biased region" description="Basic residues" evidence="1">
    <location>
        <begin position="1"/>
        <end position="18"/>
    </location>
</feature>
<accession>A0ABP5LNZ3</accession>
<reference evidence="4" key="1">
    <citation type="journal article" date="2019" name="Int. J. Syst. Evol. Microbiol.">
        <title>The Global Catalogue of Microorganisms (GCM) 10K type strain sequencing project: providing services to taxonomists for standard genome sequencing and annotation.</title>
        <authorList>
            <consortium name="The Broad Institute Genomics Platform"/>
            <consortium name="The Broad Institute Genome Sequencing Center for Infectious Disease"/>
            <person name="Wu L."/>
            <person name="Ma J."/>
        </authorList>
    </citation>
    <scope>NUCLEOTIDE SEQUENCE [LARGE SCALE GENOMIC DNA]</scope>
    <source>
        <strain evidence="4">JCM 13850</strain>
    </source>
</reference>
<comment type="caution">
    <text evidence="3">The sequence shown here is derived from an EMBL/GenBank/DDBJ whole genome shotgun (WGS) entry which is preliminary data.</text>
</comment>
<feature type="transmembrane region" description="Helical" evidence="2">
    <location>
        <begin position="502"/>
        <end position="521"/>
    </location>
</feature>
<feature type="transmembrane region" description="Helical" evidence="2">
    <location>
        <begin position="533"/>
        <end position="554"/>
    </location>
</feature>